<comment type="subcellular location">
    <subcellularLocation>
        <location evidence="1">Cell inner membrane</location>
        <topology evidence="1">Single-pass membrane protein</topology>
        <orientation evidence="1">Periplasmic side</orientation>
    </subcellularLocation>
</comment>
<dbReference type="AlphaFoldDB" id="A0AAJ5X4V3"/>
<dbReference type="GO" id="GO:0098797">
    <property type="term" value="C:plasma membrane protein complex"/>
    <property type="evidence" value="ECO:0007669"/>
    <property type="project" value="TreeGrafter"/>
</dbReference>
<gene>
    <name evidence="13" type="ORF">P0Y56_11540</name>
</gene>
<evidence type="ECO:0000256" key="10">
    <source>
        <dbReference type="SAM" id="MobiDB-lite"/>
    </source>
</evidence>
<feature type="domain" description="TonB C-terminal" evidence="12">
    <location>
        <begin position="118"/>
        <end position="210"/>
    </location>
</feature>
<dbReference type="Gene3D" id="3.30.1150.10">
    <property type="match status" value="1"/>
</dbReference>
<evidence type="ECO:0000256" key="5">
    <source>
        <dbReference type="ARBA" id="ARBA00022519"/>
    </source>
</evidence>
<keyword evidence="8 11" id="KW-1133">Transmembrane helix</keyword>
<evidence type="ECO:0000256" key="9">
    <source>
        <dbReference type="ARBA" id="ARBA00023136"/>
    </source>
</evidence>
<dbReference type="PROSITE" id="PS52015">
    <property type="entry name" value="TONB_CTD"/>
    <property type="match status" value="1"/>
</dbReference>
<keyword evidence="3" id="KW-0813">Transport</keyword>
<keyword evidence="7" id="KW-0653">Protein transport</keyword>
<reference evidence="13" key="1">
    <citation type="submission" date="2023-03" db="EMBL/GenBank/DDBJ databases">
        <title>Andean soil-derived lignocellulolytic bacterial consortium as a source of novel taxa and putative plastic-active enzymes.</title>
        <authorList>
            <person name="Diaz-Garcia L."/>
            <person name="Chuvochina M."/>
            <person name="Feuerriegel G."/>
            <person name="Bunk B."/>
            <person name="Sproer C."/>
            <person name="Streit W.R."/>
            <person name="Rodriguez L.M."/>
            <person name="Overmann J."/>
            <person name="Jimenez D.J."/>
        </authorList>
    </citation>
    <scope>NUCLEOTIDE SEQUENCE</scope>
    <source>
        <strain evidence="13">MAG 26</strain>
    </source>
</reference>
<feature type="transmembrane region" description="Helical" evidence="11">
    <location>
        <begin position="6"/>
        <end position="29"/>
    </location>
</feature>
<dbReference type="EMBL" id="CP119316">
    <property type="protein sequence ID" value="WEK45661.1"/>
    <property type="molecule type" value="Genomic_DNA"/>
</dbReference>
<accession>A0AAJ5X4V3</accession>
<dbReference type="Pfam" id="PF03544">
    <property type="entry name" value="TonB_C"/>
    <property type="match status" value="1"/>
</dbReference>
<dbReference type="GO" id="GO:0055085">
    <property type="term" value="P:transmembrane transport"/>
    <property type="evidence" value="ECO:0007669"/>
    <property type="project" value="InterPro"/>
</dbReference>
<keyword evidence="6 11" id="KW-0812">Transmembrane</keyword>
<evidence type="ECO:0000256" key="8">
    <source>
        <dbReference type="ARBA" id="ARBA00022989"/>
    </source>
</evidence>
<feature type="region of interest" description="Disordered" evidence="10">
    <location>
        <begin position="41"/>
        <end position="116"/>
    </location>
</feature>
<feature type="compositionally biased region" description="Pro residues" evidence="10">
    <location>
        <begin position="89"/>
        <end position="110"/>
    </location>
</feature>
<evidence type="ECO:0000256" key="11">
    <source>
        <dbReference type="SAM" id="Phobius"/>
    </source>
</evidence>
<protein>
    <submittedName>
        <fullName evidence="13">Energy transducer TonB</fullName>
    </submittedName>
</protein>
<organism evidence="13 14">
    <name type="scientific">Candidatus Andeanibacterium colombiense</name>
    <dbReference type="NCBI Taxonomy" id="3121345"/>
    <lineage>
        <taxon>Bacteria</taxon>
        <taxon>Pseudomonadati</taxon>
        <taxon>Pseudomonadota</taxon>
        <taxon>Alphaproteobacteria</taxon>
        <taxon>Sphingomonadales</taxon>
        <taxon>Sphingomonadaceae</taxon>
        <taxon>Candidatus Andeanibacterium</taxon>
    </lineage>
</organism>
<dbReference type="InterPro" id="IPR006260">
    <property type="entry name" value="TonB/TolA_C"/>
</dbReference>
<name>A0AAJ5X4V3_9SPHN</name>
<dbReference type="PANTHER" id="PTHR33446:SF2">
    <property type="entry name" value="PROTEIN TONB"/>
    <property type="match status" value="1"/>
</dbReference>
<dbReference type="SUPFAM" id="SSF74653">
    <property type="entry name" value="TolA/TonB C-terminal domain"/>
    <property type="match status" value="1"/>
</dbReference>
<keyword evidence="9 11" id="KW-0472">Membrane</keyword>
<evidence type="ECO:0000256" key="6">
    <source>
        <dbReference type="ARBA" id="ARBA00022692"/>
    </source>
</evidence>
<dbReference type="InterPro" id="IPR037682">
    <property type="entry name" value="TonB_C"/>
</dbReference>
<evidence type="ECO:0000256" key="4">
    <source>
        <dbReference type="ARBA" id="ARBA00022475"/>
    </source>
</evidence>
<evidence type="ECO:0000256" key="2">
    <source>
        <dbReference type="ARBA" id="ARBA00006555"/>
    </source>
</evidence>
<dbReference type="GO" id="GO:0015031">
    <property type="term" value="P:protein transport"/>
    <property type="evidence" value="ECO:0007669"/>
    <property type="project" value="UniProtKB-KW"/>
</dbReference>
<evidence type="ECO:0000313" key="14">
    <source>
        <dbReference type="Proteomes" id="UP001218362"/>
    </source>
</evidence>
<dbReference type="GO" id="GO:0031992">
    <property type="term" value="F:energy transducer activity"/>
    <property type="evidence" value="ECO:0007669"/>
    <property type="project" value="TreeGrafter"/>
</dbReference>
<keyword evidence="4" id="KW-1003">Cell membrane</keyword>
<evidence type="ECO:0000256" key="7">
    <source>
        <dbReference type="ARBA" id="ARBA00022927"/>
    </source>
</evidence>
<evidence type="ECO:0000256" key="3">
    <source>
        <dbReference type="ARBA" id="ARBA00022448"/>
    </source>
</evidence>
<proteinExistence type="inferred from homology"/>
<dbReference type="KEGG" id="acob:P0Y56_11540"/>
<sequence>MSGNKIIAIVIVGLIHVAVGYALVTGLAYSAMKKAIERVTTVDVDEPEPEKTEEPPPPDTKTPPPPPIVAPPPPINISVAPPAIETVSRPPPPAPIVLAPHPAPPAPPPRASQARGVQPKGQSRWASRIQENYPARAVRSGTEGTVGVSVTVGPNGKVSACSVTGTSGSDVLDEAACDGMRRYAQFDPALDADGNPTSASWSTRIVYRLN</sequence>
<dbReference type="NCBIfam" id="TIGR01352">
    <property type="entry name" value="tonB_Cterm"/>
    <property type="match status" value="1"/>
</dbReference>
<evidence type="ECO:0000259" key="12">
    <source>
        <dbReference type="PROSITE" id="PS52015"/>
    </source>
</evidence>
<dbReference type="Proteomes" id="UP001218362">
    <property type="component" value="Chromosome"/>
</dbReference>
<keyword evidence="5" id="KW-0997">Cell inner membrane</keyword>
<comment type="similarity">
    <text evidence="2">Belongs to the TonB family.</text>
</comment>
<feature type="compositionally biased region" description="Pro residues" evidence="10">
    <location>
        <begin position="55"/>
        <end position="75"/>
    </location>
</feature>
<dbReference type="InterPro" id="IPR051045">
    <property type="entry name" value="TonB-dependent_transducer"/>
</dbReference>
<evidence type="ECO:0000313" key="13">
    <source>
        <dbReference type="EMBL" id="WEK45661.1"/>
    </source>
</evidence>
<evidence type="ECO:0000256" key="1">
    <source>
        <dbReference type="ARBA" id="ARBA00004383"/>
    </source>
</evidence>
<dbReference type="PANTHER" id="PTHR33446">
    <property type="entry name" value="PROTEIN TONB-RELATED"/>
    <property type="match status" value="1"/>
</dbReference>